<dbReference type="Pfam" id="PF05768">
    <property type="entry name" value="Glrx-like"/>
    <property type="match status" value="1"/>
</dbReference>
<dbReference type="Gene3D" id="3.40.30.10">
    <property type="entry name" value="Glutaredoxin"/>
    <property type="match status" value="1"/>
</dbReference>
<dbReference type="eggNOG" id="arCOG08975">
    <property type="taxonomic scope" value="Archaea"/>
</dbReference>
<keyword evidence="2" id="KW-1185">Reference proteome</keyword>
<evidence type="ECO:0000313" key="1">
    <source>
        <dbReference type="EMBL" id="GAD53502.1"/>
    </source>
</evidence>
<dbReference type="InterPro" id="IPR008554">
    <property type="entry name" value="Glutaredoxin-like"/>
</dbReference>
<organism evidence="1 2">
    <name type="scientific">Halarchaeum acidiphilum MH1-52-1</name>
    <dbReference type="NCBI Taxonomy" id="1261545"/>
    <lineage>
        <taxon>Archaea</taxon>
        <taxon>Methanobacteriati</taxon>
        <taxon>Methanobacteriota</taxon>
        <taxon>Stenosarchaea group</taxon>
        <taxon>Halobacteria</taxon>
        <taxon>Halobacteriales</taxon>
        <taxon>Halobacteriaceae</taxon>
    </lineage>
</organism>
<gene>
    <name evidence="1" type="ORF">MBEHAL_2262</name>
</gene>
<name>U2YXI4_9EURY</name>
<evidence type="ECO:0000313" key="2">
    <source>
        <dbReference type="Proteomes" id="UP000016986"/>
    </source>
</evidence>
<reference evidence="1 2" key="1">
    <citation type="submission" date="2013-09" db="EMBL/GenBank/DDBJ databases">
        <title>Whole genome sequencing of Halarchaeum acidiphilum strain MH1-52-1.</title>
        <authorList>
            <person name="Shimane Y."/>
            <person name="Minegishi H."/>
            <person name="Nishi S."/>
            <person name="Echigo A."/>
            <person name="Shuto A."/>
            <person name="Konishi M."/>
            <person name="Ito T."/>
            <person name="Ohkuma M."/>
            <person name="Ohta Y."/>
            <person name="Nagano Y."/>
            <person name="Tsubouchi T."/>
            <person name="Mori K."/>
            <person name="Usui K."/>
            <person name="Kamekura M."/>
            <person name="Usami R."/>
            <person name="Takaki Y."/>
            <person name="Hatada Y."/>
        </authorList>
    </citation>
    <scope>NUCLEOTIDE SEQUENCE [LARGE SCALE GENOMIC DNA]</scope>
    <source>
        <strain evidence="1 2">JCM 16109</strain>
    </source>
</reference>
<dbReference type="EMBL" id="BATA01000071">
    <property type="protein sequence ID" value="GAD53502.1"/>
    <property type="molecule type" value="Genomic_DNA"/>
</dbReference>
<dbReference type="OrthoDB" id="286273at2157"/>
<protein>
    <recommendedName>
        <fullName evidence="3">Thioredoxin</fullName>
    </recommendedName>
</protein>
<dbReference type="InterPro" id="IPR036249">
    <property type="entry name" value="Thioredoxin-like_sf"/>
</dbReference>
<sequence>MGVTVTVYRRDSCLLCLEAERTIERVAEDVEATIDVVTRDVETDPELEAEYGERVPYVRVEDGTTFEHRVDEEQFRAAVENAA</sequence>
<evidence type="ECO:0008006" key="3">
    <source>
        <dbReference type="Google" id="ProtNLM"/>
    </source>
</evidence>
<dbReference type="RefSeq" id="WP_020221316.1">
    <property type="nucleotide sequence ID" value="NZ_BANO01000051.1"/>
</dbReference>
<accession>U2YXI4</accession>
<proteinExistence type="predicted"/>
<dbReference type="SUPFAM" id="SSF52833">
    <property type="entry name" value="Thioredoxin-like"/>
    <property type="match status" value="1"/>
</dbReference>
<dbReference type="AlphaFoldDB" id="U2YXI4"/>
<dbReference type="Proteomes" id="UP000016986">
    <property type="component" value="Unassembled WGS sequence"/>
</dbReference>
<comment type="caution">
    <text evidence="1">The sequence shown here is derived from an EMBL/GenBank/DDBJ whole genome shotgun (WGS) entry which is preliminary data.</text>
</comment>